<organism evidence="1 2">
    <name type="scientific">Pleurodeles waltl</name>
    <name type="common">Iberian ribbed newt</name>
    <dbReference type="NCBI Taxonomy" id="8319"/>
    <lineage>
        <taxon>Eukaryota</taxon>
        <taxon>Metazoa</taxon>
        <taxon>Chordata</taxon>
        <taxon>Craniata</taxon>
        <taxon>Vertebrata</taxon>
        <taxon>Euteleostomi</taxon>
        <taxon>Amphibia</taxon>
        <taxon>Batrachia</taxon>
        <taxon>Caudata</taxon>
        <taxon>Salamandroidea</taxon>
        <taxon>Salamandridae</taxon>
        <taxon>Pleurodelinae</taxon>
        <taxon>Pleurodeles</taxon>
    </lineage>
</organism>
<keyword evidence="2" id="KW-1185">Reference proteome</keyword>
<dbReference type="Proteomes" id="UP001066276">
    <property type="component" value="Chromosome 8"/>
</dbReference>
<protein>
    <submittedName>
        <fullName evidence="1">Uncharacterized protein</fullName>
    </submittedName>
</protein>
<evidence type="ECO:0000313" key="2">
    <source>
        <dbReference type="Proteomes" id="UP001066276"/>
    </source>
</evidence>
<comment type="caution">
    <text evidence="1">The sequence shown here is derived from an EMBL/GenBank/DDBJ whole genome shotgun (WGS) entry which is preliminary data.</text>
</comment>
<dbReference type="EMBL" id="JANPWB010000012">
    <property type="protein sequence ID" value="KAJ1118679.1"/>
    <property type="molecule type" value="Genomic_DNA"/>
</dbReference>
<accession>A0AAV7NT83</accession>
<name>A0AAV7NT83_PLEWA</name>
<evidence type="ECO:0000313" key="1">
    <source>
        <dbReference type="EMBL" id="KAJ1118679.1"/>
    </source>
</evidence>
<reference evidence="1" key="1">
    <citation type="journal article" date="2022" name="bioRxiv">
        <title>Sequencing and chromosome-scale assembly of the giantPleurodeles waltlgenome.</title>
        <authorList>
            <person name="Brown T."/>
            <person name="Elewa A."/>
            <person name="Iarovenko S."/>
            <person name="Subramanian E."/>
            <person name="Araus A.J."/>
            <person name="Petzold A."/>
            <person name="Susuki M."/>
            <person name="Suzuki K.-i.T."/>
            <person name="Hayashi T."/>
            <person name="Toyoda A."/>
            <person name="Oliveira C."/>
            <person name="Osipova E."/>
            <person name="Leigh N.D."/>
            <person name="Simon A."/>
            <person name="Yun M.H."/>
        </authorList>
    </citation>
    <scope>NUCLEOTIDE SEQUENCE</scope>
    <source>
        <strain evidence="1">20211129_DDA</strain>
        <tissue evidence="1">Liver</tissue>
    </source>
</reference>
<proteinExistence type="predicted"/>
<sequence>MFRYGCGQLGGHLKTQHERSGSVGLWSRTASELCWDRRALARISFLGFLESGSTFRRDNLVVNCMEEIEASWDCWEAPDQRKRVARERRARNVHFEWLMTSKRGPG</sequence>
<gene>
    <name evidence="1" type="ORF">NDU88_006867</name>
</gene>
<dbReference type="AlphaFoldDB" id="A0AAV7NT83"/>